<reference evidence="1" key="1">
    <citation type="submission" date="2022-07" db="EMBL/GenBank/DDBJ databases">
        <title>Phylogenomic reconstructions and comparative analyses of Kickxellomycotina fungi.</title>
        <authorList>
            <person name="Reynolds N.K."/>
            <person name="Stajich J.E."/>
            <person name="Barry K."/>
            <person name="Grigoriev I.V."/>
            <person name="Crous P."/>
            <person name="Smith M.E."/>
        </authorList>
    </citation>
    <scope>NUCLEOTIDE SEQUENCE</scope>
    <source>
        <strain evidence="1">RSA 476</strain>
    </source>
</reference>
<name>A0A9W8M467_9FUNG</name>
<comment type="caution">
    <text evidence="1">The sequence shown here is derived from an EMBL/GenBank/DDBJ whole genome shotgun (WGS) entry which is preliminary data.</text>
</comment>
<dbReference type="EMBL" id="JANBUY010000173">
    <property type="protein sequence ID" value="KAJ2862332.1"/>
    <property type="molecule type" value="Genomic_DNA"/>
</dbReference>
<evidence type="ECO:0000313" key="2">
    <source>
        <dbReference type="Proteomes" id="UP001140074"/>
    </source>
</evidence>
<gene>
    <name evidence="1" type="ORF">GGH94_004342</name>
</gene>
<sequence>MQQDGVYNYVLMTVPALLHSADESWFEPLPMDEQSEDIIEDTWGDLNKKSLLK</sequence>
<protein>
    <submittedName>
        <fullName evidence="1">Uncharacterized protein</fullName>
    </submittedName>
</protein>
<accession>A0A9W8M467</accession>
<organism evidence="1 2">
    <name type="scientific">Coemansia aciculifera</name>
    <dbReference type="NCBI Taxonomy" id="417176"/>
    <lineage>
        <taxon>Eukaryota</taxon>
        <taxon>Fungi</taxon>
        <taxon>Fungi incertae sedis</taxon>
        <taxon>Zoopagomycota</taxon>
        <taxon>Kickxellomycotina</taxon>
        <taxon>Kickxellomycetes</taxon>
        <taxon>Kickxellales</taxon>
        <taxon>Kickxellaceae</taxon>
        <taxon>Coemansia</taxon>
    </lineage>
</organism>
<evidence type="ECO:0000313" key="1">
    <source>
        <dbReference type="EMBL" id="KAJ2862332.1"/>
    </source>
</evidence>
<keyword evidence="2" id="KW-1185">Reference proteome</keyword>
<dbReference type="Proteomes" id="UP001140074">
    <property type="component" value="Unassembled WGS sequence"/>
</dbReference>
<dbReference type="AlphaFoldDB" id="A0A9W8M467"/>
<proteinExistence type="predicted"/>